<protein>
    <recommendedName>
        <fullName evidence="7">C2H2-type domain-containing protein</fullName>
    </recommendedName>
</protein>
<organism evidence="8 9">
    <name type="scientific">Immersiella caudata</name>
    <dbReference type="NCBI Taxonomy" id="314043"/>
    <lineage>
        <taxon>Eukaryota</taxon>
        <taxon>Fungi</taxon>
        <taxon>Dikarya</taxon>
        <taxon>Ascomycota</taxon>
        <taxon>Pezizomycotina</taxon>
        <taxon>Sordariomycetes</taxon>
        <taxon>Sordariomycetidae</taxon>
        <taxon>Sordariales</taxon>
        <taxon>Lasiosphaeriaceae</taxon>
        <taxon>Immersiella</taxon>
    </lineage>
</organism>
<feature type="domain" description="C2H2-type" evidence="7">
    <location>
        <begin position="30"/>
        <end position="58"/>
    </location>
</feature>
<dbReference type="Pfam" id="PF13912">
    <property type="entry name" value="zf-C2H2_6"/>
    <property type="match status" value="1"/>
</dbReference>
<dbReference type="AlphaFoldDB" id="A0AA39WP32"/>
<dbReference type="GO" id="GO:0008270">
    <property type="term" value="F:zinc ion binding"/>
    <property type="evidence" value="ECO:0007669"/>
    <property type="project" value="UniProtKB-KW"/>
</dbReference>
<comment type="caution">
    <text evidence="8">The sequence shown here is derived from an EMBL/GenBank/DDBJ whole genome shotgun (WGS) entry which is preliminary data.</text>
</comment>
<evidence type="ECO:0000256" key="3">
    <source>
        <dbReference type="ARBA" id="ARBA00022771"/>
    </source>
</evidence>
<dbReference type="PANTHER" id="PTHR24379">
    <property type="entry name" value="KRAB AND ZINC FINGER DOMAIN-CONTAINING"/>
    <property type="match status" value="1"/>
</dbReference>
<evidence type="ECO:0000259" key="7">
    <source>
        <dbReference type="PROSITE" id="PS50157"/>
    </source>
</evidence>
<sequence length="409" mass="44692">MPTMSSCSQCGRTFPNSQALLQHRSSKHRHNCQKCDRSFMTAMSLADHKRGRHGPPPPKATKSSAKSQMGPPKKEDANRYCGECRKFFPNPNALRQHLLSATHASEFRCCDCERNFVSTQALMRHLQDKVHKPKPAPVLERSPPTCDECKRQFRTEEALRQHRSSGIHLPRTFPCAAGGCDSRFGSAAGMLQHLESGSCSSGMDRQELHNLVLRSDPEGLISSPRGNVQHLLEEAKHQLVREIEDGNYMSFTDVDDAVSLRSRSSSTSEVILTPSSTMISSSLASPILTPTSSCASTALMMPTKGNTRCPLCPPTRRAFSTSKALEQHLQSAAHDARIFHCPIPPLAFTEMGVQGKAAVKWFSTVSSMAQHVESGACSTSGLGFGKILTNLEARVMELGLSTGRVICSS</sequence>
<name>A0AA39WP32_9PEZI</name>
<dbReference type="PANTHER" id="PTHR24379:SF121">
    <property type="entry name" value="C2H2-TYPE DOMAIN-CONTAINING PROTEIN"/>
    <property type="match status" value="1"/>
</dbReference>
<dbReference type="PROSITE" id="PS50157">
    <property type="entry name" value="ZINC_FINGER_C2H2_2"/>
    <property type="match status" value="5"/>
</dbReference>
<dbReference type="InterPro" id="IPR022755">
    <property type="entry name" value="Znf_C2H2_jaz"/>
</dbReference>
<evidence type="ECO:0000256" key="4">
    <source>
        <dbReference type="ARBA" id="ARBA00022833"/>
    </source>
</evidence>
<proteinExistence type="predicted"/>
<accession>A0AA39WP32</accession>
<evidence type="ECO:0000256" key="2">
    <source>
        <dbReference type="ARBA" id="ARBA00022737"/>
    </source>
</evidence>
<gene>
    <name evidence="8" type="ORF">B0T14DRAFT_197994</name>
</gene>
<dbReference type="Pfam" id="PF12171">
    <property type="entry name" value="zf-C2H2_jaz"/>
    <property type="match status" value="1"/>
</dbReference>
<feature type="domain" description="C2H2-type" evidence="7">
    <location>
        <begin position="107"/>
        <end position="136"/>
    </location>
</feature>
<reference evidence="8" key="1">
    <citation type="submission" date="2023-06" db="EMBL/GenBank/DDBJ databases">
        <title>Genome-scale phylogeny and comparative genomics of the fungal order Sordariales.</title>
        <authorList>
            <consortium name="Lawrence Berkeley National Laboratory"/>
            <person name="Hensen N."/>
            <person name="Bonometti L."/>
            <person name="Westerberg I."/>
            <person name="Brannstrom I.O."/>
            <person name="Guillou S."/>
            <person name="Cros-Aarteil S."/>
            <person name="Calhoun S."/>
            <person name="Haridas S."/>
            <person name="Kuo A."/>
            <person name="Mondo S."/>
            <person name="Pangilinan J."/>
            <person name="Riley R."/>
            <person name="Labutti K."/>
            <person name="Andreopoulos B."/>
            <person name="Lipzen A."/>
            <person name="Chen C."/>
            <person name="Yanf M."/>
            <person name="Daum C."/>
            <person name="Ng V."/>
            <person name="Clum A."/>
            <person name="Steindorff A."/>
            <person name="Ohm R."/>
            <person name="Martin F."/>
            <person name="Silar P."/>
            <person name="Natvig D."/>
            <person name="Lalanne C."/>
            <person name="Gautier V."/>
            <person name="Ament-Velasquez S.L."/>
            <person name="Kruys A."/>
            <person name="Hutchinson M.I."/>
            <person name="Powell A.J."/>
            <person name="Barry K."/>
            <person name="Miller A.N."/>
            <person name="Grigoriev I.V."/>
            <person name="Debuchy R."/>
            <person name="Gladieux P."/>
            <person name="Thoren M.H."/>
            <person name="Johannesson H."/>
        </authorList>
    </citation>
    <scope>NUCLEOTIDE SEQUENCE</scope>
    <source>
        <strain evidence="8">CBS 606.72</strain>
    </source>
</reference>
<dbReference type="Pfam" id="PF12874">
    <property type="entry name" value="zf-met"/>
    <property type="match status" value="1"/>
</dbReference>
<keyword evidence="9" id="KW-1185">Reference proteome</keyword>
<keyword evidence="4" id="KW-0862">Zinc</keyword>
<dbReference type="InterPro" id="IPR036236">
    <property type="entry name" value="Znf_C2H2_sf"/>
</dbReference>
<dbReference type="Gene3D" id="3.30.160.60">
    <property type="entry name" value="Classic Zinc Finger"/>
    <property type="match status" value="3"/>
</dbReference>
<dbReference type="InterPro" id="IPR013087">
    <property type="entry name" value="Znf_C2H2_type"/>
</dbReference>
<evidence type="ECO:0000313" key="8">
    <source>
        <dbReference type="EMBL" id="KAK0618931.1"/>
    </source>
</evidence>
<dbReference type="SUPFAM" id="SSF57667">
    <property type="entry name" value="beta-beta-alpha zinc fingers"/>
    <property type="match status" value="2"/>
</dbReference>
<keyword evidence="1" id="KW-0479">Metal-binding</keyword>
<feature type="domain" description="C2H2-type" evidence="7">
    <location>
        <begin position="144"/>
        <end position="168"/>
    </location>
</feature>
<dbReference type="EMBL" id="JAULSU010000004">
    <property type="protein sequence ID" value="KAK0618931.1"/>
    <property type="molecule type" value="Genomic_DNA"/>
</dbReference>
<feature type="domain" description="C2H2-type" evidence="7">
    <location>
        <begin position="5"/>
        <end position="28"/>
    </location>
</feature>
<dbReference type="Proteomes" id="UP001175000">
    <property type="component" value="Unassembled WGS sequence"/>
</dbReference>
<evidence type="ECO:0000313" key="9">
    <source>
        <dbReference type="Proteomes" id="UP001175000"/>
    </source>
</evidence>
<keyword evidence="3 5" id="KW-0863">Zinc-finger</keyword>
<dbReference type="PROSITE" id="PS00028">
    <property type="entry name" value="ZINC_FINGER_C2H2_1"/>
    <property type="match status" value="4"/>
</dbReference>
<evidence type="ECO:0000256" key="5">
    <source>
        <dbReference type="PROSITE-ProRule" id="PRU00042"/>
    </source>
</evidence>
<dbReference type="SMART" id="SM00355">
    <property type="entry name" value="ZnF_C2H2"/>
    <property type="match status" value="7"/>
</dbReference>
<keyword evidence="2" id="KW-0677">Repeat</keyword>
<evidence type="ECO:0000256" key="1">
    <source>
        <dbReference type="ARBA" id="ARBA00022723"/>
    </source>
</evidence>
<evidence type="ECO:0000256" key="6">
    <source>
        <dbReference type="SAM" id="MobiDB-lite"/>
    </source>
</evidence>
<feature type="region of interest" description="Disordered" evidence="6">
    <location>
        <begin position="47"/>
        <end position="76"/>
    </location>
</feature>
<feature type="domain" description="C2H2-type" evidence="7">
    <location>
        <begin position="79"/>
        <end position="108"/>
    </location>
</feature>